<dbReference type="Gene3D" id="3.40.50.980">
    <property type="match status" value="2"/>
</dbReference>
<feature type="domain" description="AMP-dependent synthetase/ligase" evidence="5">
    <location>
        <begin position="34"/>
        <end position="408"/>
    </location>
</feature>
<gene>
    <name evidence="6" type="ORF">GUY60_18350</name>
</gene>
<evidence type="ECO:0000256" key="2">
    <source>
        <dbReference type="ARBA" id="ARBA00022741"/>
    </source>
</evidence>
<evidence type="ECO:0000313" key="7">
    <source>
        <dbReference type="Proteomes" id="UP000598297"/>
    </source>
</evidence>
<dbReference type="Proteomes" id="UP000598297">
    <property type="component" value="Unassembled WGS sequence"/>
</dbReference>
<name>A0A964URZ0_9ACTN</name>
<dbReference type="Pfam" id="PF00501">
    <property type="entry name" value="AMP-binding"/>
    <property type="match status" value="1"/>
</dbReference>
<dbReference type="PANTHER" id="PTHR43767">
    <property type="entry name" value="LONG-CHAIN-FATTY-ACID--COA LIGASE"/>
    <property type="match status" value="1"/>
</dbReference>
<feature type="region of interest" description="Disordered" evidence="4">
    <location>
        <begin position="355"/>
        <end position="376"/>
    </location>
</feature>
<comment type="caution">
    <text evidence="6">The sequence shown here is derived from an EMBL/GenBank/DDBJ whole genome shotgun (WGS) entry which is preliminary data.</text>
</comment>
<dbReference type="GO" id="GO:0016874">
    <property type="term" value="F:ligase activity"/>
    <property type="evidence" value="ECO:0007669"/>
    <property type="project" value="UniProtKB-KW"/>
</dbReference>
<keyword evidence="1" id="KW-0436">Ligase</keyword>
<dbReference type="Gene3D" id="2.30.38.10">
    <property type="entry name" value="Luciferase, Domain 3"/>
    <property type="match status" value="1"/>
</dbReference>
<keyword evidence="3" id="KW-0067">ATP-binding</keyword>
<reference evidence="6" key="1">
    <citation type="submission" date="2020-01" db="EMBL/GenBank/DDBJ databases">
        <title>Whole-genome analyses of novel actinobacteria.</title>
        <authorList>
            <person name="Sahin N."/>
        </authorList>
    </citation>
    <scope>NUCLEOTIDE SEQUENCE</scope>
    <source>
        <strain evidence="6">YC537</strain>
    </source>
</reference>
<sequence length="446" mass="47347">MLDGCTPWPEEFTDRYWTAGYWQGVTLDNLLRLWALDHGPRTALVHGDTHLTYANLNRRVDRMAAGFRLRGLRPQQRVVVQLPNVPEFVVAVFALFRVGAVPVLCPVAREPSEVSRLARLTEAVGYVCPATHKGVDHAETAATIAAEGPYLRRVFTFEAPGTSFPHGGLRTDVSGCHYFPLDTVDAPPEPALALSADEVAFLALADDTAATPTLVPRTHNDFAYQARAAAESVALTEDDVYLAALPGAFNTAFGGPGIVGTLSVGGTVVLVDDAEPGTCVPVIERERVTVMSVAPAAARQWLDELPSLQADLNTLRLVQIDGGAGLPGVTAGRLGPALGCRVQYVHGTAAGPLVLTRPADPDEPGLGARGRPLSPDDEIRVVDAHGVDVPAGETGELLARGPYTPRGHYRAPGHDALAFTADGYFRTGARGRRTPEGDVEVTGVVD</sequence>
<keyword evidence="2" id="KW-0547">Nucleotide-binding</keyword>
<dbReference type="RefSeq" id="WP_161699151.1">
    <property type="nucleotide sequence ID" value="NZ_JAAAHS010000135.1"/>
</dbReference>
<dbReference type="GO" id="GO:0005524">
    <property type="term" value="F:ATP binding"/>
    <property type="evidence" value="ECO:0007669"/>
    <property type="project" value="UniProtKB-KW"/>
</dbReference>
<keyword evidence="7" id="KW-1185">Reference proteome</keyword>
<dbReference type="InterPro" id="IPR050237">
    <property type="entry name" value="ATP-dep_AMP-bd_enzyme"/>
</dbReference>
<proteinExistence type="predicted"/>
<dbReference type="AlphaFoldDB" id="A0A964URZ0"/>
<evidence type="ECO:0000313" key="6">
    <source>
        <dbReference type="EMBL" id="NBE53345.1"/>
    </source>
</evidence>
<dbReference type="SUPFAM" id="SSF56801">
    <property type="entry name" value="Acetyl-CoA synthetase-like"/>
    <property type="match status" value="1"/>
</dbReference>
<dbReference type="EMBL" id="JAAAHS010000135">
    <property type="protein sequence ID" value="NBE53345.1"/>
    <property type="molecule type" value="Genomic_DNA"/>
</dbReference>
<dbReference type="FunFam" id="2.30.38.10:FF:000003">
    <property type="entry name" value="Vibriobactin-specific 2,3-dihydroxybenzoate-AMP ligase"/>
    <property type="match status" value="1"/>
</dbReference>
<evidence type="ECO:0000256" key="1">
    <source>
        <dbReference type="ARBA" id="ARBA00022598"/>
    </source>
</evidence>
<accession>A0A964URZ0</accession>
<organism evidence="6 7">
    <name type="scientific">Streptomyces boluensis</name>
    <dbReference type="NCBI Taxonomy" id="1775135"/>
    <lineage>
        <taxon>Bacteria</taxon>
        <taxon>Bacillati</taxon>
        <taxon>Actinomycetota</taxon>
        <taxon>Actinomycetes</taxon>
        <taxon>Kitasatosporales</taxon>
        <taxon>Streptomycetaceae</taxon>
        <taxon>Streptomyces</taxon>
    </lineage>
</organism>
<protein>
    <submittedName>
        <fullName evidence="6">AMP-binding protein</fullName>
    </submittedName>
</protein>
<evidence type="ECO:0000256" key="3">
    <source>
        <dbReference type="ARBA" id="ARBA00022840"/>
    </source>
</evidence>
<dbReference type="OrthoDB" id="9803968at2"/>
<evidence type="ECO:0000259" key="5">
    <source>
        <dbReference type="Pfam" id="PF00501"/>
    </source>
</evidence>
<evidence type="ECO:0000256" key="4">
    <source>
        <dbReference type="SAM" id="MobiDB-lite"/>
    </source>
</evidence>
<dbReference type="InterPro" id="IPR000873">
    <property type="entry name" value="AMP-dep_synth/lig_dom"/>
</dbReference>
<dbReference type="PANTHER" id="PTHR43767:SF1">
    <property type="entry name" value="NONRIBOSOMAL PEPTIDE SYNTHASE PES1 (EUROFUNG)-RELATED"/>
    <property type="match status" value="1"/>
</dbReference>